<dbReference type="InterPro" id="IPR000510">
    <property type="entry name" value="Nase/OxRdtase_comp1"/>
</dbReference>
<gene>
    <name evidence="2" type="ORF">G3N56_09220</name>
</gene>
<evidence type="ECO:0000259" key="1">
    <source>
        <dbReference type="Pfam" id="PF00148"/>
    </source>
</evidence>
<dbReference type="PANTHER" id="PTHR42956">
    <property type="entry name" value="NITROGENASE IRON-MOLYBDENUM COFACTOR BIOSYNTHESIS PROTEIN NIFE"/>
    <property type="match status" value="1"/>
</dbReference>
<dbReference type="AlphaFoldDB" id="A0A7K3NNZ4"/>
<dbReference type="GO" id="GO:0016491">
    <property type="term" value="F:oxidoreductase activity"/>
    <property type="evidence" value="ECO:0007669"/>
    <property type="project" value="InterPro"/>
</dbReference>
<comment type="caution">
    <text evidence="2">The sequence shown here is derived from an EMBL/GenBank/DDBJ whole genome shotgun (WGS) entry which is preliminary data.</text>
</comment>
<dbReference type="EMBL" id="JAAGRQ010000031">
    <property type="protein sequence ID" value="NDY56919.1"/>
    <property type="molecule type" value="Genomic_DNA"/>
</dbReference>
<proteinExistence type="predicted"/>
<keyword evidence="3" id="KW-1185">Reference proteome</keyword>
<dbReference type="PANTHER" id="PTHR42956:SF1">
    <property type="entry name" value="NITROGENASE IRON-MOLYBDENUM COFACTOR BIOSYNTHESIS PROTEIN NIFE"/>
    <property type="match status" value="1"/>
</dbReference>
<dbReference type="Gene3D" id="3.40.50.1980">
    <property type="entry name" value="Nitrogenase molybdenum iron protein domain"/>
    <property type="match status" value="2"/>
</dbReference>
<feature type="domain" description="Nitrogenase/oxidoreductase component 1" evidence="1">
    <location>
        <begin position="46"/>
        <end position="337"/>
    </location>
</feature>
<sequence>MHVERAGITLEHLTRREDFPFAPLEGVGPNLAGWGVIETCLLLPESLCVMAGPSACLRHSAFMAHARGFTDRFFMLCVPELDMTMGRHLEKIEQGILDIAARRPEKVIFLIVGCPDYILGTDFTGVIARLEAATGRRIILGAMAPITIGLKDSPFTSAYTSFFDFLKHEARTPDPDAVNILGTFMPLSESGELYGVLRRAGVERIRQIPLCADLAEFSRMAEASCSLVLHPLANSLANRMDKDMGIPAVFVPTAYGFSTIAARYAAIEKAVGRPLDVAALEQGARQAAEGLCHALRDTPLAVGCAINGSPYELAAALVDMGLHVDTIFGRGGFAAYEWKLIEGLRQKAPHIRVYNVSHPNLCGETAPFDHIGVAYGVDAGMFCAQAVNVPLSRYQEQKYGYENALWMLTQTHSAMENPVSNHDLIYKNQFLI</sequence>
<evidence type="ECO:0000313" key="2">
    <source>
        <dbReference type="EMBL" id="NDY56919.1"/>
    </source>
</evidence>
<dbReference type="InterPro" id="IPR049939">
    <property type="entry name" value="NifE-like"/>
</dbReference>
<reference evidence="2 3" key="1">
    <citation type="submission" date="2020-02" db="EMBL/GenBank/DDBJ databases">
        <title>Comparative genomics of sulfur disproportionating microorganisms.</title>
        <authorList>
            <person name="Ward L.M."/>
            <person name="Bertran E."/>
            <person name="Johnston D.T."/>
        </authorList>
    </citation>
    <scope>NUCLEOTIDE SEQUENCE [LARGE SCALE GENOMIC DNA]</scope>
    <source>
        <strain evidence="2 3">DSM 3696</strain>
    </source>
</reference>
<organism evidence="2 3">
    <name type="scientific">Desulfolutivibrio sulfodismutans</name>
    <dbReference type="NCBI Taxonomy" id="63561"/>
    <lineage>
        <taxon>Bacteria</taxon>
        <taxon>Pseudomonadati</taxon>
        <taxon>Thermodesulfobacteriota</taxon>
        <taxon>Desulfovibrionia</taxon>
        <taxon>Desulfovibrionales</taxon>
        <taxon>Desulfovibrionaceae</taxon>
        <taxon>Desulfolutivibrio</taxon>
    </lineage>
</organism>
<dbReference type="Pfam" id="PF00148">
    <property type="entry name" value="Oxidored_nitro"/>
    <property type="match status" value="1"/>
</dbReference>
<name>A0A7K3NNZ4_9BACT</name>
<dbReference type="SUPFAM" id="SSF53807">
    <property type="entry name" value="Helical backbone' metal receptor"/>
    <property type="match status" value="1"/>
</dbReference>
<accession>A0A7K3NNZ4</accession>
<dbReference type="RefSeq" id="WP_163301967.1">
    <property type="nucleotide sequence ID" value="NZ_JAAGRQ010000031.1"/>
</dbReference>
<dbReference type="Proteomes" id="UP000469724">
    <property type="component" value="Unassembled WGS sequence"/>
</dbReference>
<protein>
    <recommendedName>
        <fullName evidence="1">Nitrogenase/oxidoreductase component 1 domain-containing protein</fullName>
    </recommendedName>
</protein>
<evidence type="ECO:0000313" key="3">
    <source>
        <dbReference type="Proteomes" id="UP000469724"/>
    </source>
</evidence>